<dbReference type="AlphaFoldDB" id="A0A4R3TG40"/>
<organism evidence="3 4">
    <name type="scientific">Longicatena caecimuris</name>
    <dbReference type="NCBI Taxonomy" id="1796635"/>
    <lineage>
        <taxon>Bacteria</taxon>
        <taxon>Bacillati</taxon>
        <taxon>Bacillota</taxon>
        <taxon>Erysipelotrichia</taxon>
        <taxon>Erysipelotrichales</taxon>
        <taxon>Erysipelotrichaceae</taxon>
        <taxon>Longicatena</taxon>
    </lineage>
</organism>
<comment type="caution">
    <text evidence="3">The sequence shown here is derived from an EMBL/GenBank/DDBJ whole genome shotgun (WGS) entry which is preliminary data.</text>
</comment>
<dbReference type="Pfam" id="PF02302">
    <property type="entry name" value="PTS_IIB"/>
    <property type="match status" value="1"/>
</dbReference>
<proteinExistence type="predicted"/>
<dbReference type="EMBL" id="SMBP01000006">
    <property type="protein sequence ID" value="TCU60550.1"/>
    <property type="molecule type" value="Genomic_DNA"/>
</dbReference>
<dbReference type="Gene3D" id="3.40.50.2300">
    <property type="match status" value="1"/>
</dbReference>
<feature type="domain" description="PTS EIIB type-2" evidence="2">
    <location>
        <begin position="1"/>
        <end position="91"/>
    </location>
</feature>
<dbReference type="InterPro" id="IPR036095">
    <property type="entry name" value="PTS_EIIB-like_sf"/>
</dbReference>
<accession>A0A4R3TG40</accession>
<dbReference type="RefSeq" id="WP_008689536.1">
    <property type="nucleotide sequence ID" value="NZ_AP024510.1"/>
</dbReference>
<dbReference type="Proteomes" id="UP000295773">
    <property type="component" value="Unassembled WGS sequence"/>
</dbReference>
<evidence type="ECO:0000313" key="3">
    <source>
        <dbReference type="EMBL" id="TCU60550.1"/>
    </source>
</evidence>
<dbReference type="GO" id="GO:0008982">
    <property type="term" value="F:protein-N(PI)-phosphohistidine-sugar phosphotransferase activity"/>
    <property type="evidence" value="ECO:0007669"/>
    <property type="project" value="InterPro"/>
</dbReference>
<keyword evidence="1" id="KW-0808">Transferase</keyword>
<evidence type="ECO:0000256" key="1">
    <source>
        <dbReference type="ARBA" id="ARBA00022679"/>
    </source>
</evidence>
<name>A0A4R3TG40_9FIRM</name>
<dbReference type="PROSITE" id="PS51099">
    <property type="entry name" value="PTS_EIIB_TYPE_2"/>
    <property type="match status" value="1"/>
</dbReference>
<dbReference type="GeneID" id="73794952"/>
<dbReference type="CDD" id="cd05563">
    <property type="entry name" value="PTS_IIB_ascorbate"/>
    <property type="match status" value="1"/>
</dbReference>
<reference evidence="3 4" key="1">
    <citation type="submission" date="2019-03" db="EMBL/GenBank/DDBJ databases">
        <title>Genomic Encyclopedia of Type Strains, Phase IV (KMG-IV): sequencing the most valuable type-strain genomes for metagenomic binning, comparative biology and taxonomic classification.</title>
        <authorList>
            <person name="Goeker M."/>
        </authorList>
    </citation>
    <scope>NUCLEOTIDE SEQUENCE [LARGE SCALE GENOMIC DNA]</scope>
    <source>
        <strain evidence="3 4">DSM 29481</strain>
    </source>
</reference>
<keyword evidence="4" id="KW-1185">Reference proteome</keyword>
<gene>
    <name evidence="3" type="ORF">EDD61_10659</name>
</gene>
<dbReference type="GO" id="GO:0009401">
    <property type="term" value="P:phosphoenolpyruvate-dependent sugar phosphotransferase system"/>
    <property type="evidence" value="ECO:0007669"/>
    <property type="project" value="InterPro"/>
</dbReference>
<evidence type="ECO:0000313" key="4">
    <source>
        <dbReference type="Proteomes" id="UP000295773"/>
    </source>
</evidence>
<dbReference type="SUPFAM" id="SSF52794">
    <property type="entry name" value="PTS system IIB component-like"/>
    <property type="match status" value="1"/>
</dbReference>
<protein>
    <submittedName>
        <fullName evidence="3">PTS system IIB component (L-Asc family)</fullName>
    </submittedName>
</protein>
<dbReference type="InterPro" id="IPR003501">
    <property type="entry name" value="PTS_EIIB_2/3"/>
</dbReference>
<sequence>MKIACVCAMGLGSSLILRMTVETALKQLHMKDVEVEVVDTSTARGSQADIIVSSHSFCEQLSDMGVAMIEVVNYTDANYIKEQLQKILSAQ</sequence>
<dbReference type="InterPro" id="IPR013011">
    <property type="entry name" value="PTS_EIIB_2"/>
</dbReference>
<evidence type="ECO:0000259" key="2">
    <source>
        <dbReference type="PROSITE" id="PS51099"/>
    </source>
</evidence>